<gene>
    <name evidence="2" type="primary">cloZ</name>
</gene>
<feature type="region of interest" description="Disordered" evidence="1">
    <location>
        <begin position="192"/>
        <end position="214"/>
    </location>
</feature>
<feature type="region of interest" description="Disordered" evidence="1">
    <location>
        <begin position="228"/>
        <end position="253"/>
    </location>
</feature>
<feature type="region of interest" description="Disordered" evidence="1">
    <location>
        <begin position="1"/>
        <end position="30"/>
    </location>
</feature>
<accession>Q8GHA5</accession>
<feature type="compositionally biased region" description="Gly residues" evidence="1">
    <location>
        <begin position="243"/>
        <end position="253"/>
    </location>
</feature>
<reference evidence="2" key="1">
    <citation type="journal article" date="2002" name="Microbiology">
        <title>Molecular cloning and sequence analysis of the clorobiocin biosynthetic gene cluster: new insights into the biosynthesis of aminocoumarin antibiotics.</title>
        <authorList>
            <person name="Pojer F."/>
            <person name="Li S.M."/>
            <person name="Heide L."/>
        </authorList>
    </citation>
    <scope>NUCLEOTIDE SEQUENCE</scope>
    <source>
        <strain evidence="2">DS 12.976</strain>
    </source>
</reference>
<dbReference type="EMBL" id="AF329398">
    <property type="protein sequence ID" value="AAN65246.1"/>
    <property type="molecule type" value="Genomic_DNA"/>
</dbReference>
<proteinExistence type="predicted"/>
<name>Q8GHA5_STRRC</name>
<dbReference type="AlphaFoldDB" id="Q8GHA5"/>
<evidence type="ECO:0000256" key="1">
    <source>
        <dbReference type="SAM" id="MobiDB-lite"/>
    </source>
</evidence>
<sequence>MVRGVPTRGSARRGSGSWKSRLVAGTEASDRAPPAVAMAEPVAAGWLRAVAAELARRQRDVMRVRRRTMPAENFLSYRKLSDHWLQFPNGDLLTPRLRYPVQRRAAVVRLIQMVSAMGVHEAARFLGVPDTRPERRAGHQRLPIALFLNDRKIELLANRISDTTCTTDQRHRRISLATRTLPPTHRATVWGQVAPRPDTTPPLDSPRKHQPPLTEYADQFVSTIDQRNRTRVMPPSAAPSTGAGFGGRPGLAA</sequence>
<evidence type="ECO:0000313" key="2">
    <source>
        <dbReference type="EMBL" id="AAN65246.1"/>
    </source>
</evidence>
<organism evidence="2">
    <name type="scientific">Streptomyces roseochromogenus subsp. oscitans</name>
    <dbReference type="NCBI Taxonomy" id="149682"/>
    <lineage>
        <taxon>Bacteria</taxon>
        <taxon>Bacillati</taxon>
        <taxon>Actinomycetota</taxon>
        <taxon>Actinomycetes</taxon>
        <taxon>Kitasatosporales</taxon>
        <taxon>Streptomycetaceae</taxon>
        <taxon>Streptomyces</taxon>
    </lineage>
</organism>
<protein>
    <submittedName>
        <fullName evidence="2">Uncharacterized protein cloZ</fullName>
    </submittedName>
</protein>